<evidence type="ECO:0000256" key="5">
    <source>
        <dbReference type="ARBA" id="ARBA00023136"/>
    </source>
</evidence>
<evidence type="ECO:0000259" key="7">
    <source>
        <dbReference type="Pfam" id="PF20597"/>
    </source>
</evidence>
<dbReference type="InterPro" id="IPR028994">
    <property type="entry name" value="Integrin_alpha_N"/>
</dbReference>
<dbReference type="Pfam" id="PF07705">
    <property type="entry name" value="CARDB"/>
    <property type="match status" value="5"/>
</dbReference>
<dbReference type="InterPro" id="IPR026588">
    <property type="entry name" value="Choice_anch_A"/>
</dbReference>
<keyword evidence="3" id="KW-0732">Signal</keyword>
<dbReference type="Pfam" id="PF20597">
    <property type="entry name" value="pAdhesive_15"/>
    <property type="match status" value="1"/>
</dbReference>
<name>Q08S40_STIAD</name>
<reference evidence="8 9" key="1">
    <citation type="submission" date="2006-04" db="EMBL/GenBank/DDBJ databases">
        <authorList>
            <person name="Nierman W.C."/>
        </authorList>
    </citation>
    <scope>NUCLEOTIDE SEQUENCE [LARGE SCALE GENOMIC DNA]</scope>
    <source>
        <strain evidence="8 9">DW4/3-1</strain>
    </source>
</reference>
<dbReference type="RefSeq" id="WP_002617893.1">
    <property type="nucleotide sequence ID" value="NZ_AAMD01000171.1"/>
</dbReference>
<sequence length="1519" mass="153801">MSSSKQRGRSSKWISRARRGMGALTFATLASCSLMGEDEGQSRQRAAVGEGGVCEIKPPFTPNFEPELEWQWSGSAILPNHKQVMMTPIVVEVNGDGVPDVVFNSFENSNYTSNGVMRAISGADGSELWTVTDPLYRVRGASNIAGGDIDGDGKVELCTVPENALGIICFENNGAFKFRTTRDSNNDWGGPSLADLDGDGKVEIIDGATVYSNTGALKWKGSDGSGGIPGTGPLSIAADIDLDGKLEVIADRVIYRHDGTVKCINRGLYYGLPGVANFDADPYGEVVLVSSGNVSLMDDNCNLLWTKALPGGGQGGPPNIADFDNDGKVEVGVAGKSFYTVFDTNGAVLWSKPTVDASSNRTGSSTFDFEGDGKAEVVYADELRLRIYDGATGAVRFDVPNISGTAYENPIVVDVDGDDSAELIVASNTYNASAIGIRVYRDKKDGWVNTRRIWNQHAYSVTGVNDDGTIPKAPKANWQVSGLNTFRSNSQGSGVSSPYAAPDIISVSVAAACEADSESNGKLLRLSATVRNQGDAAISSGLPVAFYEGNPASGGALLGVNTIDGVLSPGHEAVVSVALPPRSATAAPVVVWVVADDNGSGQGRELECREDNNSNSATLSLSCAPPAAPDLTASNVTATCVNDTEGGNTIVNVSAVVRNVGNAPVTEGVPVSFYLGNPLSGGALLGVTTIQGALGAGDDTLISLQVAPQAAGTVTVYAVVDDFGNGQGREAESNEANNTASAAVSLYCAPPEPPAAPDVTAADVAATCVGGGEGGSTTVSLTAVVRNAGNAATSAGLPVSFYRGNPAAGGTLLGVTTVPAPLGAGEDTVVSVQIAPQAAGTVAVYAVADDFGNGQGREAESNEANNTASAEVSLYCAPPEPPPAADLTAANVTATCVGGGEGGSTTVSLTVTVRNQGNKAVAAGLPVAFYQGAPGAGGTLLGVTTVPGVLGAGEDTVVSVQIAPQAAGTVTVYAVADDYGNGQGRETESNETNNTATAAVSLSCYTPPPPSPDLTAANLTAACTASSEGANVVTLTALVRNQGNKAVPAGLPVTFYRGAPATGTVLGVTTVGGELAPGGEATVTLQIASQSAGTVTVTVAADDYGNGQGREAESDETNNTATAAVSLYCAPPEPPPTPDLTAANVAAACSTSPDGGSTLTLSAVVRNAGPASVAAGLPVAFYRGNPASGGALLGVTTVPNALAAGAQATVTLQIAPQSGGSVSVFVVADDLGNGQGREAESNENNNSASATVSLVCAPPEPPECVELPLNDYNLFLTGDYNEGTDLEGRVAAGGNISMTNFSVGWKLPSSDASPKIVAGGNLTLSNGSVWGDAVYGGTYSGAQVDYLQGGTSVKGTPVDFAARGAQLRALSSELANLPATGETQAPPWNVLTLVGTNLESGLEVFEVSAADLSRTTQLIIRNVSTTSVAVINVRGPSVTLKGGREYAGSNVLFNYVDATSITATAYGIHGTVLAPEARIFFSNGSWDGGIYAKSLTGNAEGHHDPLPNPGCPNNVSKKR</sequence>
<organism evidence="8 9">
    <name type="scientific">Stigmatella aurantiaca (strain DW4/3-1)</name>
    <dbReference type="NCBI Taxonomy" id="378806"/>
    <lineage>
        <taxon>Bacteria</taxon>
        <taxon>Pseudomonadati</taxon>
        <taxon>Myxococcota</taxon>
        <taxon>Myxococcia</taxon>
        <taxon>Myxococcales</taxon>
        <taxon>Cystobacterineae</taxon>
        <taxon>Archangiaceae</taxon>
        <taxon>Stigmatella</taxon>
    </lineage>
</organism>
<feature type="domain" description="CARDB" evidence="6">
    <location>
        <begin position="1137"/>
        <end position="1249"/>
    </location>
</feature>
<evidence type="ECO:0000313" key="8">
    <source>
        <dbReference type="EMBL" id="EAU63300.1"/>
    </source>
</evidence>
<dbReference type="EMBL" id="AAMD01000171">
    <property type="protein sequence ID" value="EAU63300.1"/>
    <property type="molecule type" value="Genomic_DNA"/>
</dbReference>
<dbReference type="GO" id="GO:0016020">
    <property type="term" value="C:membrane"/>
    <property type="evidence" value="ECO:0007669"/>
    <property type="project" value="UniProtKB-SubCell"/>
</dbReference>
<feature type="domain" description="CARDB" evidence="6">
    <location>
        <begin position="777"/>
        <end position="869"/>
    </location>
</feature>
<feature type="domain" description="CARDB" evidence="6">
    <location>
        <begin position="629"/>
        <end position="741"/>
    </location>
</feature>
<evidence type="ECO:0000259" key="6">
    <source>
        <dbReference type="Pfam" id="PF07705"/>
    </source>
</evidence>
<dbReference type="InterPro" id="IPR045232">
    <property type="entry name" value="FAM234"/>
</dbReference>
<dbReference type="Pfam" id="PF13517">
    <property type="entry name" value="FG-GAP_3"/>
    <property type="match status" value="1"/>
</dbReference>
<evidence type="ECO:0000256" key="3">
    <source>
        <dbReference type="ARBA" id="ARBA00022729"/>
    </source>
</evidence>
<dbReference type="SUPFAM" id="SSF69318">
    <property type="entry name" value="Integrin alpha N-terminal domain"/>
    <property type="match status" value="1"/>
</dbReference>
<keyword evidence="2" id="KW-0812">Transmembrane</keyword>
<dbReference type="Gene3D" id="2.60.40.10">
    <property type="entry name" value="Immunoglobulins"/>
    <property type="match status" value="6"/>
</dbReference>
<dbReference type="NCBIfam" id="TIGR04215">
    <property type="entry name" value="choice_anch_A"/>
    <property type="match status" value="1"/>
</dbReference>
<gene>
    <name evidence="8" type="ORF">STIAU_3146</name>
</gene>
<dbReference type="InterPro" id="IPR011635">
    <property type="entry name" value="CARDB"/>
</dbReference>
<evidence type="ECO:0000256" key="2">
    <source>
        <dbReference type="ARBA" id="ARBA00022692"/>
    </source>
</evidence>
<comment type="caution">
    <text evidence="8">The sequence shown here is derived from an EMBL/GenBank/DDBJ whole genome shotgun (WGS) entry which is preliminary data.</text>
</comment>
<dbReference type="InterPro" id="IPR013783">
    <property type="entry name" value="Ig-like_fold"/>
</dbReference>
<proteinExistence type="predicted"/>
<dbReference type="Proteomes" id="UP000032702">
    <property type="component" value="Unassembled WGS sequence"/>
</dbReference>
<evidence type="ECO:0000256" key="1">
    <source>
        <dbReference type="ARBA" id="ARBA00004167"/>
    </source>
</evidence>
<evidence type="ECO:0000256" key="4">
    <source>
        <dbReference type="ARBA" id="ARBA00022989"/>
    </source>
</evidence>
<feature type="domain" description="CARDB" evidence="6">
    <location>
        <begin position="1011"/>
        <end position="1122"/>
    </location>
</feature>
<comment type="subcellular location">
    <subcellularLocation>
        <location evidence="1">Membrane</location>
        <topology evidence="1">Single-pass membrane protein</topology>
    </subcellularLocation>
</comment>
<dbReference type="InterPro" id="IPR013517">
    <property type="entry name" value="FG-GAP"/>
</dbReference>
<dbReference type="PATRIC" id="fig|378806.16.peg.2171"/>
<feature type="domain" description="CARDB" evidence="6">
    <location>
        <begin position="904"/>
        <end position="997"/>
    </location>
</feature>
<evidence type="ECO:0000313" key="9">
    <source>
        <dbReference type="Proteomes" id="UP000032702"/>
    </source>
</evidence>
<dbReference type="PANTHER" id="PTHR21419">
    <property type="match status" value="1"/>
</dbReference>
<dbReference type="PROSITE" id="PS51257">
    <property type="entry name" value="PROKAR_LIPOPROTEIN"/>
    <property type="match status" value="1"/>
</dbReference>
<keyword evidence="4" id="KW-1133">Transmembrane helix</keyword>
<feature type="domain" description="Choice-of-anchor A" evidence="7">
    <location>
        <begin position="1268"/>
        <end position="1503"/>
    </location>
</feature>
<protein>
    <submittedName>
        <fullName evidence="8">Hemolysin-related protein</fullName>
    </submittedName>
</protein>
<accession>Q08S40</accession>
<keyword evidence="5" id="KW-0472">Membrane</keyword>
<dbReference type="PANTHER" id="PTHR21419:SF23">
    <property type="entry name" value="PROTEIN DEFECTIVE IN EXINE FORMATION 1"/>
    <property type="match status" value="1"/>
</dbReference>